<organism evidence="1 2">
    <name type="scientific">Cricetulus griseus</name>
    <name type="common">Chinese hamster</name>
    <name type="synonym">Cricetulus barabensis griseus</name>
    <dbReference type="NCBI Taxonomy" id="10029"/>
    <lineage>
        <taxon>Eukaryota</taxon>
        <taxon>Metazoa</taxon>
        <taxon>Chordata</taxon>
        <taxon>Craniata</taxon>
        <taxon>Vertebrata</taxon>
        <taxon>Euteleostomi</taxon>
        <taxon>Mammalia</taxon>
        <taxon>Eutheria</taxon>
        <taxon>Euarchontoglires</taxon>
        <taxon>Glires</taxon>
        <taxon>Rodentia</taxon>
        <taxon>Myomorpha</taxon>
        <taxon>Muroidea</taxon>
        <taxon>Cricetidae</taxon>
        <taxon>Cricetinae</taxon>
        <taxon>Cricetulus</taxon>
    </lineage>
</organism>
<name>G3IKG0_CRIGR</name>
<gene>
    <name evidence="1" type="ORF">I79_024362</name>
</gene>
<accession>G3IKG0</accession>
<dbReference type="EMBL" id="JH003601">
    <property type="protein sequence ID" value="EGW12334.1"/>
    <property type="molecule type" value="Genomic_DNA"/>
</dbReference>
<dbReference type="InParanoid" id="G3IKG0"/>
<reference evidence="2" key="1">
    <citation type="journal article" date="2011" name="Nat. Biotechnol.">
        <title>The genomic sequence of the Chinese hamster ovary (CHO)-K1 cell line.</title>
        <authorList>
            <person name="Xu X."/>
            <person name="Nagarajan H."/>
            <person name="Lewis N.E."/>
            <person name="Pan S."/>
            <person name="Cai Z."/>
            <person name="Liu X."/>
            <person name="Chen W."/>
            <person name="Xie M."/>
            <person name="Wang W."/>
            <person name="Hammond S."/>
            <person name="Andersen M.R."/>
            <person name="Neff N."/>
            <person name="Passarelli B."/>
            <person name="Koh W."/>
            <person name="Fan H.C."/>
            <person name="Wang J."/>
            <person name="Gui Y."/>
            <person name="Lee K.H."/>
            <person name="Betenbaugh M.J."/>
            <person name="Quake S.R."/>
            <person name="Famili I."/>
            <person name="Palsson B.O."/>
            <person name="Wang J."/>
        </authorList>
    </citation>
    <scope>NUCLEOTIDE SEQUENCE [LARGE SCALE GENOMIC DNA]</scope>
    <source>
        <strain evidence="2">CHO K1 cell line</strain>
    </source>
</reference>
<sequence>MAVCTAFECYSGTLVQSGASPLAQPVFLAQGLPACAIQKSPPQGMARVGSTALRQLRGRDSLVHFGHWKLIQALTKPIKDKAAS</sequence>
<evidence type="ECO:0000313" key="1">
    <source>
        <dbReference type="EMBL" id="EGW12334.1"/>
    </source>
</evidence>
<dbReference type="AlphaFoldDB" id="G3IKG0"/>
<protein>
    <submittedName>
        <fullName evidence="1">Uncharacterized protein</fullName>
    </submittedName>
</protein>
<dbReference type="Proteomes" id="UP000001075">
    <property type="component" value="Unassembled WGS sequence"/>
</dbReference>
<evidence type="ECO:0000313" key="2">
    <source>
        <dbReference type="Proteomes" id="UP000001075"/>
    </source>
</evidence>
<proteinExistence type="predicted"/>